<reference evidence="1 2" key="1">
    <citation type="submission" date="2018-11" db="EMBL/GenBank/DDBJ databases">
        <title>Flavobacterium sp. nov., YIM 102701-2 draft genome.</title>
        <authorList>
            <person name="Li G."/>
            <person name="Jiang Y."/>
        </authorList>
    </citation>
    <scope>NUCLEOTIDE SEQUENCE [LARGE SCALE GENOMIC DNA]</scope>
    <source>
        <strain evidence="1 2">YIM 102701-2</strain>
    </source>
</reference>
<dbReference type="OrthoDB" id="997205at2"/>
<dbReference type="InterPro" id="IPR014710">
    <property type="entry name" value="RmlC-like_jellyroll"/>
</dbReference>
<dbReference type="AlphaFoldDB" id="A0A3P3W0Y9"/>
<dbReference type="PANTHER" id="PTHR37694:SF1">
    <property type="entry name" value="SLR8022 PROTEIN"/>
    <property type="match status" value="1"/>
</dbReference>
<name>A0A3P3W0Y9_9FLAO</name>
<proteinExistence type="predicted"/>
<dbReference type="EMBL" id="RQVQ01000046">
    <property type="protein sequence ID" value="RRJ88018.1"/>
    <property type="molecule type" value="Genomic_DNA"/>
</dbReference>
<dbReference type="PANTHER" id="PTHR37694">
    <property type="entry name" value="SLR8022 PROTEIN"/>
    <property type="match status" value="1"/>
</dbReference>
<dbReference type="Gene3D" id="2.60.120.10">
    <property type="entry name" value="Jelly Rolls"/>
    <property type="match status" value="1"/>
</dbReference>
<comment type="caution">
    <text evidence="1">The sequence shown here is derived from an EMBL/GenBank/DDBJ whole genome shotgun (WGS) entry which is preliminary data.</text>
</comment>
<evidence type="ECO:0000313" key="2">
    <source>
        <dbReference type="Proteomes" id="UP000275719"/>
    </source>
</evidence>
<dbReference type="CDD" id="cd02230">
    <property type="entry name" value="cupin_HP0902-like"/>
    <property type="match status" value="1"/>
</dbReference>
<gene>
    <name evidence="1" type="ORF">EG240_14420</name>
</gene>
<sequence>MKIASVLTDIKYGETTPAVSVLVNTTTIKEVRIVFKEGQEMKEHKAPCPIVVSVVEGSIDFGVGKEHFILEKGMLIALEANILHSLKALQNSILRLSLSKADNIDRAKEVVNK</sequence>
<keyword evidence="2" id="KW-1185">Reference proteome</keyword>
<dbReference type="Proteomes" id="UP000275719">
    <property type="component" value="Unassembled WGS sequence"/>
</dbReference>
<protein>
    <submittedName>
        <fullName evidence="1">Cupin</fullName>
    </submittedName>
</protein>
<evidence type="ECO:0000313" key="1">
    <source>
        <dbReference type="EMBL" id="RRJ88018.1"/>
    </source>
</evidence>
<organism evidence="1 2">
    <name type="scientific">Paenimyroides tangerinum</name>
    <dbReference type="NCBI Taxonomy" id="2488728"/>
    <lineage>
        <taxon>Bacteria</taxon>
        <taxon>Pseudomonadati</taxon>
        <taxon>Bacteroidota</taxon>
        <taxon>Flavobacteriia</taxon>
        <taxon>Flavobacteriales</taxon>
        <taxon>Flavobacteriaceae</taxon>
        <taxon>Paenimyroides</taxon>
    </lineage>
</organism>
<dbReference type="SUPFAM" id="SSF51182">
    <property type="entry name" value="RmlC-like cupins"/>
    <property type="match status" value="1"/>
</dbReference>
<dbReference type="RefSeq" id="WP_125020059.1">
    <property type="nucleotide sequence ID" value="NZ_RQVQ01000046.1"/>
</dbReference>
<accession>A0A3P3W0Y9</accession>
<dbReference type="InterPro" id="IPR011051">
    <property type="entry name" value="RmlC_Cupin_sf"/>
</dbReference>